<dbReference type="GO" id="GO:0003924">
    <property type="term" value="F:GTPase activity"/>
    <property type="evidence" value="ECO:0007669"/>
    <property type="project" value="InterPro"/>
</dbReference>
<keyword evidence="1" id="KW-0597">Phosphoprotein</keyword>
<comment type="caution">
    <text evidence="8">The sequence shown here is derived from an EMBL/GenBank/DDBJ whole genome shotgun (WGS) entry which is preliminary data.</text>
</comment>
<dbReference type="AlphaFoldDB" id="A0A6A5BNP0"/>
<keyword evidence="3" id="KW-0342">GTP-binding</keyword>
<dbReference type="Proteomes" id="UP000444721">
    <property type="component" value="Unassembled WGS sequence"/>
</dbReference>
<dbReference type="InterPro" id="IPR027417">
    <property type="entry name" value="P-loop_NTPase"/>
</dbReference>
<dbReference type="VEuPathDB" id="AmoebaDB:NF0022360"/>
<feature type="compositionally biased region" description="Basic residues" evidence="6">
    <location>
        <begin position="388"/>
        <end position="397"/>
    </location>
</feature>
<proteinExistence type="predicted"/>
<dbReference type="VEuPathDB" id="AmoebaDB:FDP41_006551"/>
<evidence type="ECO:0000256" key="5">
    <source>
        <dbReference type="ARBA" id="ARBA00039902"/>
    </source>
</evidence>
<dbReference type="EMBL" id="VFQX01000052">
    <property type="protein sequence ID" value="KAF0974519.1"/>
    <property type="molecule type" value="Genomic_DNA"/>
</dbReference>
<dbReference type="PROSITE" id="PS51721">
    <property type="entry name" value="G_CP"/>
    <property type="match status" value="1"/>
</dbReference>
<comment type="function">
    <text evidence="4">Possible regulatory or functional link with the histocompatibility cluster.</text>
</comment>
<name>A0A6A5BNP0_NAEFO</name>
<dbReference type="GO" id="GO:0005525">
    <property type="term" value="F:GTP binding"/>
    <property type="evidence" value="ECO:0007669"/>
    <property type="project" value="UniProtKB-KW"/>
</dbReference>
<feature type="domain" description="CP-type G" evidence="7">
    <location>
        <begin position="230"/>
        <end position="499"/>
    </location>
</feature>
<evidence type="ECO:0000313" key="9">
    <source>
        <dbReference type="Proteomes" id="UP000444721"/>
    </source>
</evidence>
<evidence type="ECO:0000256" key="3">
    <source>
        <dbReference type="ARBA" id="ARBA00023134"/>
    </source>
</evidence>
<evidence type="ECO:0000256" key="1">
    <source>
        <dbReference type="ARBA" id="ARBA00022553"/>
    </source>
</evidence>
<dbReference type="PANTHER" id="PTHR45709:SF3">
    <property type="entry name" value="GUANINE NUCLEOTIDE-BINDING PROTEIN-LIKE 1"/>
    <property type="match status" value="1"/>
</dbReference>
<dbReference type="OrthoDB" id="61815at2759"/>
<dbReference type="InterPro" id="IPR043358">
    <property type="entry name" value="GNL1-like"/>
</dbReference>
<accession>A0A6A5BNP0</accession>
<reference evidence="8 9" key="1">
    <citation type="journal article" date="2019" name="Sci. Rep.">
        <title>Nanopore sequencing improves the draft genome of the human pathogenic amoeba Naegleria fowleri.</title>
        <authorList>
            <person name="Liechti N."/>
            <person name="Schurch N."/>
            <person name="Bruggmann R."/>
            <person name="Wittwer M."/>
        </authorList>
    </citation>
    <scope>NUCLEOTIDE SEQUENCE [LARGE SCALE GENOMIC DNA]</scope>
    <source>
        <strain evidence="8 9">ATCC 30894</strain>
    </source>
</reference>
<dbReference type="RefSeq" id="XP_044559232.1">
    <property type="nucleotide sequence ID" value="XM_044710199.1"/>
</dbReference>
<feature type="compositionally biased region" description="Basic and acidic residues" evidence="6">
    <location>
        <begin position="28"/>
        <end position="53"/>
    </location>
</feature>
<feature type="compositionally biased region" description="Acidic residues" evidence="6">
    <location>
        <begin position="410"/>
        <end position="429"/>
    </location>
</feature>
<dbReference type="Gene3D" id="3.40.50.300">
    <property type="entry name" value="P-loop containing nucleotide triphosphate hydrolases"/>
    <property type="match status" value="2"/>
</dbReference>
<keyword evidence="2" id="KW-0547">Nucleotide-binding</keyword>
<feature type="region of interest" description="Disordered" evidence="6">
    <location>
        <begin position="602"/>
        <end position="646"/>
    </location>
</feature>
<dbReference type="Pfam" id="PF01926">
    <property type="entry name" value="MMR_HSR1"/>
    <property type="match status" value="1"/>
</dbReference>
<gene>
    <name evidence="8" type="ORF">FDP41_006551</name>
</gene>
<dbReference type="InterPro" id="IPR030378">
    <property type="entry name" value="G_CP_dom"/>
</dbReference>
<dbReference type="SUPFAM" id="SSF52540">
    <property type="entry name" value="P-loop containing nucleoside triphosphate hydrolases"/>
    <property type="match status" value="1"/>
</dbReference>
<evidence type="ECO:0000313" key="8">
    <source>
        <dbReference type="EMBL" id="KAF0974519.1"/>
    </source>
</evidence>
<evidence type="ECO:0000259" key="7">
    <source>
        <dbReference type="PROSITE" id="PS51721"/>
    </source>
</evidence>
<evidence type="ECO:0000256" key="4">
    <source>
        <dbReference type="ARBA" id="ARBA00037770"/>
    </source>
</evidence>
<evidence type="ECO:0000256" key="6">
    <source>
        <dbReference type="SAM" id="MobiDB-lite"/>
    </source>
</evidence>
<feature type="compositionally biased region" description="Acidic residues" evidence="6">
    <location>
        <begin position="81"/>
        <end position="105"/>
    </location>
</feature>
<dbReference type="OMA" id="CDFPVRP"/>
<feature type="compositionally biased region" description="Low complexity" evidence="6">
    <location>
        <begin position="612"/>
        <end position="625"/>
    </location>
</feature>
<organism evidence="8 9">
    <name type="scientific">Naegleria fowleri</name>
    <name type="common">Brain eating amoeba</name>
    <dbReference type="NCBI Taxonomy" id="5763"/>
    <lineage>
        <taxon>Eukaryota</taxon>
        <taxon>Discoba</taxon>
        <taxon>Heterolobosea</taxon>
        <taxon>Tetramitia</taxon>
        <taxon>Eutetramitia</taxon>
        <taxon>Vahlkampfiidae</taxon>
        <taxon>Naegleria</taxon>
    </lineage>
</organism>
<dbReference type="GeneID" id="68113769"/>
<dbReference type="InterPro" id="IPR006073">
    <property type="entry name" value="GTP-bd"/>
</dbReference>
<protein>
    <recommendedName>
        <fullName evidence="5">Guanine nucleotide-binding protein-like 1</fullName>
    </recommendedName>
</protein>
<feature type="region of interest" description="Disordered" evidence="6">
    <location>
        <begin position="378"/>
        <end position="429"/>
    </location>
</feature>
<dbReference type="PANTHER" id="PTHR45709">
    <property type="entry name" value="LARGE SUBUNIT GTPASE 1 HOMOLOG-RELATED"/>
    <property type="match status" value="1"/>
</dbReference>
<dbReference type="VEuPathDB" id="AmoebaDB:NfTy_089080"/>
<feature type="region of interest" description="Disordered" evidence="6">
    <location>
        <begin position="1"/>
        <end position="124"/>
    </location>
</feature>
<evidence type="ECO:0000256" key="2">
    <source>
        <dbReference type="ARBA" id="ARBA00022741"/>
    </source>
</evidence>
<keyword evidence="9" id="KW-1185">Reference proteome</keyword>
<sequence>MTQARRHQAFSAQQKKQQLQDKRKKKKEKEERKDEMYDWSKWKEVSYNDKGENEDHDVDQQQHVATMNIPKANPLERMGESFEEEPEMNVEDDAGSSDSSSEEGDSTSSGDETTDKQDREYTSMVTSEYKLKTKFAKESEDIIQKRKMESLRPLEPYLSRPPKFKSLQAEVNEGFSMIPMPIQPPITPGMTKEQVERMEENYFKKYLSEQIYGKYKQEDLNYFEENVHVWKQLWKTIELSDILFVVADIRHPLFHFPPSLYDYITNVLKKPFMLVLNKCDLISQEKQQRWAKWFKDNYPNVQVCLFTRGTGSGKKTKSKEVKLEELKIEKGYAKNIWRVAKSLYESFHIEKNKKSKEEEQEIVAQLVKEDFDGLMADCDKAELPTPKPKLKMKKKLRKEREARKMGNIPAEEEEASSEEEEKSDESEQQIDLDKRYDGCVIGFVGHPNVGKSSIINALTGKKVVSTSYTPGHTKHIQTLYLETKNKMIQFCDCPGLVFPAVGVSKALQILCGIYPISQVRDPYSVVRFLAERIDLVRLLKLQQDEYDAENNIPWSAWTLSEAYARKRGYMTKKNARPDVYRAANELLRRVLKGDDPALILAFDPPGTEISKNQQDSNASANSSSDGQTNQKKKQKKKKNDVDYIKELERDTMNLSLDDEQ</sequence>